<dbReference type="InterPro" id="IPR013096">
    <property type="entry name" value="Cupin_2"/>
</dbReference>
<dbReference type="PANTHER" id="PTHR46797">
    <property type="entry name" value="HTH-TYPE TRANSCRIPTIONAL REGULATOR"/>
    <property type="match status" value="1"/>
</dbReference>
<feature type="compositionally biased region" description="Polar residues" evidence="2">
    <location>
        <begin position="1"/>
        <end position="10"/>
    </location>
</feature>
<dbReference type="SMART" id="SM00530">
    <property type="entry name" value="HTH_XRE"/>
    <property type="match status" value="1"/>
</dbReference>
<feature type="domain" description="HTH cro/C1-type" evidence="3">
    <location>
        <begin position="36"/>
        <end position="90"/>
    </location>
</feature>
<name>A0A1X9LM49_9MICO</name>
<dbReference type="Proteomes" id="UP000192775">
    <property type="component" value="Chromosome"/>
</dbReference>
<gene>
    <name evidence="4" type="ORF">B5808_14560</name>
</gene>
<dbReference type="KEGG" id="cphy:B5808_14560"/>
<dbReference type="GO" id="GO:0003677">
    <property type="term" value="F:DNA binding"/>
    <property type="evidence" value="ECO:0007669"/>
    <property type="project" value="UniProtKB-KW"/>
</dbReference>
<dbReference type="PROSITE" id="PS50943">
    <property type="entry name" value="HTH_CROC1"/>
    <property type="match status" value="1"/>
</dbReference>
<dbReference type="CDD" id="cd00093">
    <property type="entry name" value="HTH_XRE"/>
    <property type="match status" value="1"/>
</dbReference>
<dbReference type="STRING" id="1619308.B5808_14560"/>
<dbReference type="SUPFAM" id="SSF47413">
    <property type="entry name" value="lambda repressor-like DNA-binding domains"/>
    <property type="match status" value="1"/>
</dbReference>
<proteinExistence type="predicted"/>
<dbReference type="Pfam" id="PF07883">
    <property type="entry name" value="Cupin_2"/>
    <property type="match status" value="1"/>
</dbReference>
<dbReference type="PANTHER" id="PTHR46797:SF1">
    <property type="entry name" value="METHYLPHOSPHONATE SYNTHASE"/>
    <property type="match status" value="1"/>
</dbReference>
<evidence type="ECO:0000259" key="3">
    <source>
        <dbReference type="PROSITE" id="PS50943"/>
    </source>
</evidence>
<dbReference type="Gene3D" id="2.60.120.10">
    <property type="entry name" value="Jelly Rolls"/>
    <property type="match status" value="1"/>
</dbReference>
<protein>
    <submittedName>
        <fullName evidence="4">XRE family transcriptional regulator</fullName>
    </submittedName>
</protein>
<dbReference type="Pfam" id="PF01381">
    <property type="entry name" value="HTH_3"/>
    <property type="match status" value="1"/>
</dbReference>
<accession>A0A1X9LM49</accession>
<evidence type="ECO:0000256" key="2">
    <source>
        <dbReference type="SAM" id="MobiDB-lite"/>
    </source>
</evidence>
<dbReference type="InterPro" id="IPR011051">
    <property type="entry name" value="RmlC_Cupin_sf"/>
</dbReference>
<dbReference type="GO" id="GO:0003700">
    <property type="term" value="F:DNA-binding transcription factor activity"/>
    <property type="evidence" value="ECO:0007669"/>
    <property type="project" value="TreeGrafter"/>
</dbReference>
<dbReference type="InterPro" id="IPR010982">
    <property type="entry name" value="Lambda_DNA-bd_dom_sf"/>
</dbReference>
<dbReference type="InterPro" id="IPR050807">
    <property type="entry name" value="TransReg_Diox_bact_type"/>
</dbReference>
<keyword evidence="5" id="KW-1185">Reference proteome</keyword>
<feature type="region of interest" description="Disordered" evidence="2">
    <location>
        <begin position="1"/>
        <end position="34"/>
    </location>
</feature>
<dbReference type="InterPro" id="IPR014710">
    <property type="entry name" value="RmlC-like_jellyroll"/>
</dbReference>
<evidence type="ECO:0000313" key="5">
    <source>
        <dbReference type="Proteomes" id="UP000192775"/>
    </source>
</evidence>
<organism evidence="4 5">
    <name type="scientific">Cnuibacter physcomitrellae</name>
    <dbReference type="NCBI Taxonomy" id="1619308"/>
    <lineage>
        <taxon>Bacteria</taxon>
        <taxon>Bacillati</taxon>
        <taxon>Actinomycetota</taxon>
        <taxon>Actinomycetes</taxon>
        <taxon>Micrococcales</taxon>
        <taxon>Microbacteriaceae</taxon>
        <taxon>Cnuibacter</taxon>
    </lineage>
</organism>
<dbReference type="Gene3D" id="1.10.260.40">
    <property type="entry name" value="lambda repressor-like DNA-binding domains"/>
    <property type="match status" value="1"/>
</dbReference>
<dbReference type="EMBL" id="CP020715">
    <property type="protein sequence ID" value="ARJ06296.1"/>
    <property type="molecule type" value="Genomic_DNA"/>
</dbReference>
<dbReference type="SUPFAM" id="SSF51182">
    <property type="entry name" value="RmlC-like cupins"/>
    <property type="match status" value="1"/>
</dbReference>
<dbReference type="RefSeq" id="WP_085020434.1">
    <property type="nucleotide sequence ID" value="NZ_BMHD01000001.1"/>
</dbReference>
<dbReference type="InterPro" id="IPR001387">
    <property type="entry name" value="Cro/C1-type_HTH"/>
</dbReference>
<dbReference type="GO" id="GO:0005829">
    <property type="term" value="C:cytosol"/>
    <property type="evidence" value="ECO:0007669"/>
    <property type="project" value="TreeGrafter"/>
</dbReference>
<evidence type="ECO:0000313" key="4">
    <source>
        <dbReference type="EMBL" id="ARJ06296.1"/>
    </source>
</evidence>
<keyword evidence="1" id="KW-0238">DNA-binding</keyword>
<dbReference type="CDD" id="cd02209">
    <property type="entry name" value="cupin_XRE_C"/>
    <property type="match status" value="1"/>
</dbReference>
<evidence type="ECO:0000256" key="1">
    <source>
        <dbReference type="ARBA" id="ARBA00023125"/>
    </source>
</evidence>
<reference evidence="4 5" key="1">
    <citation type="submission" date="2017-04" db="EMBL/GenBank/DDBJ databases">
        <authorList>
            <person name="Afonso C.L."/>
            <person name="Miller P.J."/>
            <person name="Scott M.A."/>
            <person name="Spackman E."/>
            <person name="Goraichik I."/>
            <person name="Dimitrov K.M."/>
            <person name="Suarez D.L."/>
            <person name="Swayne D.E."/>
        </authorList>
    </citation>
    <scope>NUCLEOTIDE SEQUENCE [LARGE SCALE GENOMIC DNA]</scope>
    <source>
        <strain evidence="5">XA(T)</strain>
    </source>
</reference>
<sequence>MSLPDQQSTLEARPHEHPAHGPQTSSVDAAGAGERIRAARQQQSLTLADLSERSGISVSTLSRLESGKRRLTLEMVVDIAEALGVPLDDLITRSRATDPRVRGRSFAVGDKTFMPLSRRSGPLQAYKEVLPPVHPDYVPTQSTHEGWDWIYVLSGRVRVLLGDQDVILEPGEAAEFDTRVPHAVLNPGPGTAEIINLFSTAGERFHLRASTSPR</sequence>
<dbReference type="AlphaFoldDB" id="A0A1X9LM49"/>